<comment type="subunit">
    <text evidence="4 20">Monomer.</text>
</comment>
<reference evidence="23" key="1">
    <citation type="submission" date="2025-08" db="UniProtKB">
        <authorList>
            <consortium name="RefSeq"/>
        </authorList>
    </citation>
    <scope>IDENTIFICATION</scope>
    <source>
        <tissue evidence="23">Blood</tissue>
    </source>
</reference>
<dbReference type="CDD" id="cd01168">
    <property type="entry name" value="adenosine_kinase"/>
    <property type="match status" value="1"/>
</dbReference>
<dbReference type="GO" id="GO:0005524">
    <property type="term" value="F:ATP binding"/>
    <property type="evidence" value="ECO:0007669"/>
    <property type="project" value="UniProtKB-UniRule"/>
</dbReference>
<evidence type="ECO:0000256" key="12">
    <source>
        <dbReference type="ARBA" id="ARBA00022840"/>
    </source>
</evidence>
<evidence type="ECO:0000256" key="15">
    <source>
        <dbReference type="ARBA" id="ARBA00051805"/>
    </source>
</evidence>
<dbReference type="InterPro" id="IPR011611">
    <property type="entry name" value="PfkB_dom"/>
</dbReference>
<comment type="function">
    <text evidence="20">ATP dependent phosphorylation of adenosine and other related nucleoside analogs to monophosphate derivatives.</text>
</comment>
<dbReference type="EC" id="2.7.1.20" evidence="5 20"/>
<evidence type="ECO:0000256" key="11">
    <source>
        <dbReference type="ARBA" id="ARBA00022777"/>
    </source>
</evidence>
<evidence type="ECO:0000256" key="13">
    <source>
        <dbReference type="ARBA" id="ARBA00022842"/>
    </source>
</evidence>
<dbReference type="GO" id="GO:0044209">
    <property type="term" value="P:AMP salvage"/>
    <property type="evidence" value="ECO:0007669"/>
    <property type="project" value="UniProtKB-UniRule"/>
</dbReference>
<dbReference type="KEGG" id="elk:111144874"/>
<dbReference type="PRINTS" id="PR00989">
    <property type="entry name" value="ADENOKINASE"/>
</dbReference>
<dbReference type="PANTHER" id="PTHR45769">
    <property type="entry name" value="ADENOSINE KINASE"/>
    <property type="match status" value="1"/>
</dbReference>
<evidence type="ECO:0000256" key="16">
    <source>
        <dbReference type="ARBA" id="ARBA00056297"/>
    </source>
</evidence>
<evidence type="ECO:0000256" key="1">
    <source>
        <dbReference type="ARBA" id="ARBA00004123"/>
    </source>
</evidence>
<dbReference type="GO" id="GO:0006166">
    <property type="term" value="P:purine ribonucleoside salvage"/>
    <property type="evidence" value="ECO:0007669"/>
    <property type="project" value="UniProtKB-KW"/>
</dbReference>
<keyword evidence="6" id="KW-0597">Phosphoprotein</keyword>
<evidence type="ECO:0000313" key="23">
    <source>
        <dbReference type="RefSeq" id="XP_022355151.1"/>
    </source>
</evidence>
<evidence type="ECO:0000256" key="8">
    <source>
        <dbReference type="ARBA" id="ARBA00022723"/>
    </source>
</evidence>
<comment type="function">
    <text evidence="16">Catalyzes the phosphorylation of the purine nucleoside adenosine at the 5' position in an ATP-dependent manner. Serves as a potential regulator of concentrations of extracellular adenosine and intracellular adenine nucleotides.</text>
</comment>
<dbReference type="UniPathway" id="UPA00588">
    <property type="reaction ID" value="UER00659"/>
</dbReference>
<dbReference type="RefSeq" id="XP_022355151.1">
    <property type="nucleotide sequence ID" value="XM_022499443.1"/>
</dbReference>
<comment type="pathway">
    <text evidence="2 20">Purine metabolism; AMP biosynthesis via salvage pathway; AMP from adenosine: step 1/1.</text>
</comment>
<dbReference type="InterPro" id="IPR001805">
    <property type="entry name" value="Adenokinase"/>
</dbReference>
<dbReference type="PROSITE" id="PS00584">
    <property type="entry name" value="PFKB_KINASES_2"/>
    <property type="match status" value="1"/>
</dbReference>
<evidence type="ECO:0000256" key="6">
    <source>
        <dbReference type="ARBA" id="ARBA00022553"/>
    </source>
</evidence>
<dbReference type="InterPro" id="IPR029056">
    <property type="entry name" value="Ribokinase-like"/>
</dbReference>
<dbReference type="Gene3D" id="3.40.1190.20">
    <property type="match status" value="1"/>
</dbReference>
<evidence type="ECO:0000259" key="21">
    <source>
        <dbReference type="Pfam" id="PF00294"/>
    </source>
</evidence>
<keyword evidence="10 20" id="KW-0547">Nucleotide-binding</keyword>
<comment type="similarity">
    <text evidence="3 20">Belongs to the carbohydrate kinase PfkB family.</text>
</comment>
<comment type="catalytic activity">
    <reaction evidence="15">
        <text>adenosine + ATP = AMP + ADP + H(+)</text>
        <dbReference type="Rhea" id="RHEA:20824"/>
        <dbReference type="ChEBI" id="CHEBI:15378"/>
        <dbReference type="ChEBI" id="CHEBI:16335"/>
        <dbReference type="ChEBI" id="CHEBI:30616"/>
        <dbReference type="ChEBI" id="CHEBI:456215"/>
        <dbReference type="ChEBI" id="CHEBI:456216"/>
        <dbReference type="EC" id="2.7.1.20"/>
    </reaction>
    <physiologicalReaction direction="left-to-right" evidence="15">
        <dbReference type="Rhea" id="RHEA:20825"/>
    </physiologicalReaction>
</comment>
<evidence type="ECO:0000256" key="2">
    <source>
        <dbReference type="ARBA" id="ARBA00004801"/>
    </source>
</evidence>
<sequence length="389" mass="43736">MAAAEEEPKPKKLKVEAPRALRDNFLEYARRHIQNTNTRIGLTEPKGHSENILFGMGNPLLDITAVVDKDFLDKYSLKPNDQILAEDKHKELFDELIKKFKVEYHAGGSTQNSMKVAQWMIQQPYKAATFFGCIGTDTFGEILKKKAAEAHVDAHYYEQNEQTTGTCAVCVTGSNRSLVANLAAANCYKKEKHLDMEKNWTLVEKARVYYIAGFFLTVSPESVLKVAKHASENNRIFTLNLSAPFISQFYKESLMKVMPYIDILFGNQTEAATFAREQGFETEDIKEIARKTQALPKVNPKRQRIVIFTQGREDTIMATESEVTAFAVLDQDQKEIIDTNGAGDAFVGGFLSQLVSDKPLTECIRAGHYAASVIIRQTGCTFPEKPDFH</sequence>
<feature type="active site" description="Proton acceptor" evidence="19">
    <location>
        <position position="344"/>
    </location>
</feature>
<keyword evidence="9 20" id="KW-0660">Purine salvage</keyword>
<dbReference type="FunFam" id="3.30.1110.10:FF:000001">
    <property type="entry name" value="Adenosine kinase a"/>
    <property type="match status" value="1"/>
</dbReference>
<dbReference type="STRING" id="391180.A0A2Y9J3R8"/>
<evidence type="ECO:0000256" key="9">
    <source>
        <dbReference type="ARBA" id="ARBA00022726"/>
    </source>
</evidence>
<evidence type="ECO:0000256" key="10">
    <source>
        <dbReference type="ARBA" id="ARBA00022741"/>
    </source>
</evidence>
<keyword evidence="13 20" id="KW-0460">Magnesium</keyword>
<evidence type="ECO:0000256" key="20">
    <source>
        <dbReference type="RuleBase" id="RU368116"/>
    </source>
</evidence>
<evidence type="ECO:0000256" key="7">
    <source>
        <dbReference type="ARBA" id="ARBA00022679"/>
    </source>
</evidence>
<keyword evidence="14 20" id="KW-0539">Nucleus</keyword>
<dbReference type="OrthoDB" id="432447at2759"/>
<keyword evidence="7 20" id="KW-0808">Transferase</keyword>
<keyword evidence="12 20" id="KW-0067">ATP-binding</keyword>
<dbReference type="SUPFAM" id="SSF53613">
    <property type="entry name" value="Ribokinase-like"/>
    <property type="match status" value="1"/>
</dbReference>
<dbReference type="GO" id="GO:0046872">
    <property type="term" value="F:metal ion binding"/>
    <property type="evidence" value="ECO:0007669"/>
    <property type="project" value="UniProtKB-KW"/>
</dbReference>
<feature type="domain" description="Carbohydrate kinase PfkB" evidence="21">
    <location>
        <begin position="72"/>
        <end position="383"/>
    </location>
</feature>
<evidence type="ECO:0000256" key="19">
    <source>
        <dbReference type="PIRSR" id="PIRSR601805-1"/>
    </source>
</evidence>
<dbReference type="GO" id="GO:0005829">
    <property type="term" value="C:cytosol"/>
    <property type="evidence" value="ECO:0007669"/>
    <property type="project" value="TreeGrafter"/>
</dbReference>
<dbReference type="Proteomes" id="UP000248482">
    <property type="component" value="Unplaced"/>
</dbReference>
<name>A0A2Y9J3R8_ENHLU</name>
<organism evidence="22 23">
    <name type="scientific">Enhydra lutris kenyoni</name>
    <name type="common">northern sea otter</name>
    <dbReference type="NCBI Taxonomy" id="391180"/>
    <lineage>
        <taxon>Eukaryota</taxon>
        <taxon>Metazoa</taxon>
        <taxon>Chordata</taxon>
        <taxon>Craniata</taxon>
        <taxon>Vertebrata</taxon>
        <taxon>Euteleostomi</taxon>
        <taxon>Mammalia</taxon>
        <taxon>Eutheria</taxon>
        <taxon>Laurasiatheria</taxon>
        <taxon>Carnivora</taxon>
        <taxon>Caniformia</taxon>
        <taxon>Musteloidea</taxon>
        <taxon>Mustelidae</taxon>
        <taxon>Lutrinae</taxon>
        <taxon>Enhydra</taxon>
    </lineage>
</organism>
<dbReference type="Pfam" id="PF00294">
    <property type="entry name" value="PfkB"/>
    <property type="match status" value="1"/>
</dbReference>
<dbReference type="GO" id="GO:0004001">
    <property type="term" value="F:adenosine kinase activity"/>
    <property type="evidence" value="ECO:0007669"/>
    <property type="project" value="UniProtKB-UniRule"/>
</dbReference>
<evidence type="ECO:0000313" key="22">
    <source>
        <dbReference type="Proteomes" id="UP000248482"/>
    </source>
</evidence>
<dbReference type="GeneID" id="111144874"/>
<evidence type="ECO:0000256" key="3">
    <source>
        <dbReference type="ARBA" id="ARBA00010688"/>
    </source>
</evidence>
<evidence type="ECO:0000256" key="5">
    <source>
        <dbReference type="ARBA" id="ARBA00012119"/>
    </source>
</evidence>
<dbReference type="GO" id="GO:0005634">
    <property type="term" value="C:nucleus"/>
    <property type="evidence" value="ECO:0007669"/>
    <property type="project" value="UniProtKB-SubCell"/>
</dbReference>
<gene>
    <name evidence="23" type="primary">LOC111144874</name>
</gene>
<proteinExistence type="inferred from homology"/>
<protein>
    <recommendedName>
        <fullName evidence="17 20">Adenosine kinase</fullName>
        <shortName evidence="20">AK</shortName>
        <ecNumber evidence="5 20">2.7.1.20</ecNumber>
    </recommendedName>
    <alternativeName>
        <fullName evidence="18 20">Adenosine 5'-phosphotransferase</fullName>
    </alternativeName>
</protein>
<dbReference type="InterPro" id="IPR002173">
    <property type="entry name" value="Carboh/pur_kinase_PfkB_CS"/>
</dbReference>
<dbReference type="Gene3D" id="3.30.1110.10">
    <property type="match status" value="1"/>
</dbReference>
<evidence type="ECO:0000256" key="18">
    <source>
        <dbReference type="ARBA" id="ARBA00080816"/>
    </source>
</evidence>
<comment type="cofactor">
    <cofactor evidence="20">
        <name>Mg(2+)</name>
        <dbReference type="ChEBI" id="CHEBI:18420"/>
    </cofactor>
    <text evidence="20">Binds 3 Mg(2+) ions per subunit.</text>
</comment>
<dbReference type="PANTHER" id="PTHR45769:SF3">
    <property type="entry name" value="ADENOSINE KINASE"/>
    <property type="match status" value="1"/>
</dbReference>
<dbReference type="AlphaFoldDB" id="A0A2Y9J3R8"/>
<accession>A0A2Y9J3R8</accession>
<keyword evidence="22" id="KW-1185">Reference proteome</keyword>
<keyword evidence="11 20" id="KW-0418">Kinase</keyword>
<keyword evidence="8" id="KW-0479">Metal-binding</keyword>
<evidence type="ECO:0000256" key="4">
    <source>
        <dbReference type="ARBA" id="ARBA00011245"/>
    </source>
</evidence>
<comment type="subcellular location">
    <subcellularLocation>
        <location evidence="1 20">Nucleus</location>
    </subcellularLocation>
</comment>
<dbReference type="GO" id="GO:0006144">
    <property type="term" value="P:purine nucleobase metabolic process"/>
    <property type="evidence" value="ECO:0007669"/>
    <property type="project" value="TreeGrafter"/>
</dbReference>
<dbReference type="FunFam" id="3.40.1190.20:FF:000175">
    <property type="entry name" value="Adenosine kinase"/>
    <property type="match status" value="1"/>
</dbReference>
<evidence type="ECO:0000256" key="14">
    <source>
        <dbReference type="ARBA" id="ARBA00023242"/>
    </source>
</evidence>
<evidence type="ECO:0000256" key="17">
    <source>
        <dbReference type="ARBA" id="ARBA00068771"/>
    </source>
</evidence>